<name>A0A6I2KZG0_9BURK</name>
<evidence type="ECO:0000256" key="1">
    <source>
        <dbReference type="SAM" id="MobiDB-lite"/>
    </source>
</evidence>
<accession>A0A6I2KZG0</accession>
<protein>
    <submittedName>
        <fullName evidence="3">Uncharacterized protein</fullName>
    </submittedName>
</protein>
<reference evidence="3 4" key="1">
    <citation type="submission" date="2019-11" db="EMBL/GenBank/DDBJ databases">
        <title>Novel species isolated from a subtropical stream in China.</title>
        <authorList>
            <person name="Lu H."/>
        </authorList>
    </citation>
    <scope>NUCLEOTIDE SEQUENCE [LARGE SCALE GENOMIC DNA]</scope>
    <source>
        <strain evidence="3 4">FT80W</strain>
    </source>
</reference>
<dbReference type="AlphaFoldDB" id="A0A6I2KZG0"/>
<feature type="compositionally biased region" description="Polar residues" evidence="1">
    <location>
        <begin position="21"/>
        <end position="31"/>
    </location>
</feature>
<comment type="caution">
    <text evidence="3">The sequence shown here is derived from an EMBL/GenBank/DDBJ whole genome shotgun (WGS) entry which is preliminary data.</text>
</comment>
<evidence type="ECO:0000256" key="2">
    <source>
        <dbReference type="SAM" id="Phobius"/>
    </source>
</evidence>
<proteinExistence type="predicted"/>
<keyword evidence="4" id="KW-1185">Reference proteome</keyword>
<feature type="transmembrane region" description="Helical" evidence="2">
    <location>
        <begin position="106"/>
        <end position="132"/>
    </location>
</feature>
<sequence>MTAHHDGRKINRPPPMMPHSRLSSAMTTPADSNDDQLAVIHESLTLLHRRVGAIEHENMDRQSEAFKAEMAAFKAQIELSIKIQLDAAFKAHTEEMHRTFATKQELANAVYLLTWRMAGFCALLLSAGFAFARYL</sequence>
<evidence type="ECO:0000313" key="4">
    <source>
        <dbReference type="Proteomes" id="UP000433309"/>
    </source>
</evidence>
<gene>
    <name evidence="3" type="ORF">GJ699_15105</name>
</gene>
<dbReference type="EMBL" id="WKJK01000007">
    <property type="protein sequence ID" value="MRW91318.1"/>
    <property type="molecule type" value="Genomic_DNA"/>
</dbReference>
<feature type="region of interest" description="Disordered" evidence="1">
    <location>
        <begin position="1"/>
        <end position="31"/>
    </location>
</feature>
<organism evidence="3 4">
    <name type="scientific">Duganella guangzhouensis</name>
    <dbReference type="NCBI Taxonomy" id="2666084"/>
    <lineage>
        <taxon>Bacteria</taxon>
        <taxon>Pseudomonadati</taxon>
        <taxon>Pseudomonadota</taxon>
        <taxon>Betaproteobacteria</taxon>
        <taxon>Burkholderiales</taxon>
        <taxon>Oxalobacteraceae</taxon>
        <taxon>Telluria group</taxon>
        <taxon>Duganella</taxon>
    </lineage>
</organism>
<dbReference type="Proteomes" id="UP000433309">
    <property type="component" value="Unassembled WGS sequence"/>
</dbReference>
<keyword evidence="2" id="KW-1133">Transmembrane helix</keyword>
<evidence type="ECO:0000313" key="3">
    <source>
        <dbReference type="EMBL" id="MRW91318.1"/>
    </source>
</evidence>
<keyword evidence="2" id="KW-0472">Membrane</keyword>
<keyword evidence="2" id="KW-0812">Transmembrane</keyword>